<organism evidence="2 3">
    <name type="scientific">Phyllosticta citribraziliensis</name>
    <dbReference type="NCBI Taxonomy" id="989973"/>
    <lineage>
        <taxon>Eukaryota</taxon>
        <taxon>Fungi</taxon>
        <taxon>Dikarya</taxon>
        <taxon>Ascomycota</taxon>
        <taxon>Pezizomycotina</taxon>
        <taxon>Dothideomycetes</taxon>
        <taxon>Dothideomycetes incertae sedis</taxon>
        <taxon>Botryosphaeriales</taxon>
        <taxon>Phyllostictaceae</taxon>
        <taxon>Phyllosticta</taxon>
    </lineage>
</organism>
<feature type="region of interest" description="Disordered" evidence="1">
    <location>
        <begin position="58"/>
        <end position="93"/>
    </location>
</feature>
<sequence>MDSPEALQVPLSDSSTLRDDAETLLGDVDWTFDRAPDETIQDLNEGIDLSNPFVMIERPRKRKRDSEMEQERMTADGQTATEESRAPPMNETDKAMEQLSGCYQVGQSVIYLIWGAFALNDMRIIELAKNPP</sequence>
<protein>
    <submittedName>
        <fullName evidence="2">Uncharacterized protein</fullName>
    </submittedName>
</protein>
<dbReference type="Proteomes" id="UP001360953">
    <property type="component" value="Unassembled WGS sequence"/>
</dbReference>
<evidence type="ECO:0000313" key="2">
    <source>
        <dbReference type="EMBL" id="KAK7538073.1"/>
    </source>
</evidence>
<comment type="caution">
    <text evidence="2">The sequence shown here is derived from an EMBL/GenBank/DDBJ whole genome shotgun (WGS) entry which is preliminary data.</text>
</comment>
<dbReference type="RefSeq" id="XP_066655760.1">
    <property type="nucleotide sequence ID" value="XM_066802956.1"/>
</dbReference>
<dbReference type="GeneID" id="92035862"/>
<evidence type="ECO:0000313" key="3">
    <source>
        <dbReference type="Proteomes" id="UP001360953"/>
    </source>
</evidence>
<evidence type="ECO:0000256" key="1">
    <source>
        <dbReference type="SAM" id="MobiDB-lite"/>
    </source>
</evidence>
<dbReference type="EMBL" id="JBBPEH010000005">
    <property type="protein sequence ID" value="KAK7538073.1"/>
    <property type="molecule type" value="Genomic_DNA"/>
</dbReference>
<gene>
    <name evidence="2" type="ORF">J3D65DRAFT_666782</name>
</gene>
<proteinExistence type="predicted"/>
<accession>A0ABR1LSC6</accession>
<keyword evidence="3" id="KW-1185">Reference proteome</keyword>
<reference evidence="2 3" key="1">
    <citation type="submission" date="2024-04" db="EMBL/GenBank/DDBJ databases">
        <title>Phyllosticta paracitricarpa is synonymous to the EU quarantine fungus P. citricarpa based on phylogenomic analyses.</title>
        <authorList>
            <consortium name="Lawrence Berkeley National Laboratory"/>
            <person name="Van ingen-buijs V.A."/>
            <person name="Van westerhoven A.C."/>
            <person name="Haridas S."/>
            <person name="Skiadas P."/>
            <person name="Martin F."/>
            <person name="Groenewald J.Z."/>
            <person name="Crous P.W."/>
            <person name="Seidl M.F."/>
        </authorList>
    </citation>
    <scope>NUCLEOTIDE SEQUENCE [LARGE SCALE GENOMIC DNA]</scope>
    <source>
        <strain evidence="2 3">CPC 17464</strain>
    </source>
</reference>
<feature type="compositionally biased region" description="Basic and acidic residues" evidence="1">
    <location>
        <begin position="64"/>
        <end position="74"/>
    </location>
</feature>
<name>A0ABR1LSC6_9PEZI</name>